<dbReference type="Gene3D" id="3.40.50.720">
    <property type="entry name" value="NAD(P)-binding Rossmann-like Domain"/>
    <property type="match status" value="1"/>
</dbReference>
<name>A0ABR6YF13_9BURK</name>
<evidence type="ECO:0000259" key="3">
    <source>
        <dbReference type="Pfam" id="PF08338"/>
    </source>
</evidence>
<dbReference type="InterPro" id="IPR013549">
    <property type="entry name" value="DUF1731"/>
</dbReference>
<dbReference type="Pfam" id="PF01370">
    <property type="entry name" value="Epimerase"/>
    <property type="match status" value="1"/>
</dbReference>
<dbReference type="PANTHER" id="PTHR11092">
    <property type="entry name" value="SUGAR NUCLEOTIDE EPIMERASE RELATED"/>
    <property type="match status" value="1"/>
</dbReference>
<reference evidence="4 5" key="1">
    <citation type="submission" date="2020-08" db="EMBL/GenBank/DDBJ databases">
        <title>Novel species isolated from subtropical streams in China.</title>
        <authorList>
            <person name="Lu H."/>
        </authorList>
    </citation>
    <scope>NUCLEOTIDE SEQUENCE [LARGE SCALE GENOMIC DNA]</scope>
    <source>
        <strain evidence="4 5">LX15W</strain>
    </source>
</reference>
<sequence>MHILITGGTGLIGRRLCAALTARGDQVTVVSRRPHMVASLCGADVRVLTSLDDWQPDQHVDAIINLAGEPIIDKAWSARRKQVLLDSRVGLTHKLIEKIRQAQIKPRVLLSGSAIGYYGIHPEEINYEDAAAGDDFSAMLCKQWEEAAAPAKELGVRLGYLRTGLVLDEAGGVLKKMLLPFQWGLGSRLGNGKQWMSWIHRQDYQRAVLRLLDDEQAHGAFNLTAPMVVTNAEFTQILAHTLHRPALFTTPAFVLNLVLGERADLLLTGQKVLPKALLARGFQFEFPDLSAALANLLKR</sequence>
<feature type="domain" description="DUF1731" evidence="3">
    <location>
        <begin position="250"/>
        <end position="296"/>
    </location>
</feature>
<gene>
    <name evidence="4" type="ORF">H8K55_16055</name>
</gene>
<dbReference type="NCBIfam" id="TIGR01777">
    <property type="entry name" value="yfcH"/>
    <property type="match status" value="1"/>
</dbReference>
<dbReference type="CDD" id="cd05242">
    <property type="entry name" value="SDR_a8"/>
    <property type="match status" value="1"/>
</dbReference>
<evidence type="ECO:0000256" key="1">
    <source>
        <dbReference type="ARBA" id="ARBA00009353"/>
    </source>
</evidence>
<organism evidence="4 5">
    <name type="scientific">Undibacterium flavidum</name>
    <dbReference type="NCBI Taxonomy" id="2762297"/>
    <lineage>
        <taxon>Bacteria</taxon>
        <taxon>Pseudomonadati</taxon>
        <taxon>Pseudomonadota</taxon>
        <taxon>Betaproteobacteria</taxon>
        <taxon>Burkholderiales</taxon>
        <taxon>Oxalobacteraceae</taxon>
        <taxon>Undibacterium</taxon>
    </lineage>
</organism>
<dbReference type="InterPro" id="IPR036291">
    <property type="entry name" value="NAD(P)-bd_dom_sf"/>
</dbReference>
<dbReference type="InterPro" id="IPR001509">
    <property type="entry name" value="Epimerase_deHydtase"/>
</dbReference>
<dbReference type="Proteomes" id="UP000624279">
    <property type="component" value="Unassembled WGS sequence"/>
</dbReference>
<comment type="similarity">
    <text evidence="1">Belongs to the NAD(P)-dependent epimerase/dehydratase family. SDR39U1 subfamily.</text>
</comment>
<proteinExistence type="inferred from homology"/>
<comment type="caution">
    <text evidence="4">The sequence shown here is derived from an EMBL/GenBank/DDBJ whole genome shotgun (WGS) entry which is preliminary data.</text>
</comment>
<feature type="domain" description="NAD-dependent epimerase/dehydratase" evidence="2">
    <location>
        <begin position="3"/>
        <end position="123"/>
    </location>
</feature>
<evidence type="ECO:0000313" key="4">
    <source>
        <dbReference type="EMBL" id="MBC3875103.1"/>
    </source>
</evidence>
<protein>
    <submittedName>
        <fullName evidence="4">TIGR01777 family protein</fullName>
    </submittedName>
</protein>
<dbReference type="SUPFAM" id="SSF51735">
    <property type="entry name" value="NAD(P)-binding Rossmann-fold domains"/>
    <property type="match status" value="1"/>
</dbReference>
<evidence type="ECO:0000313" key="5">
    <source>
        <dbReference type="Proteomes" id="UP000624279"/>
    </source>
</evidence>
<dbReference type="RefSeq" id="WP_186943078.1">
    <property type="nucleotide sequence ID" value="NZ_JACOGA010000015.1"/>
</dbReference>
<dbReference type="PANTHER" id="PTHR11092:SF0">
    <property type="entry name" value="EPIMERASE FAMILY PROTEIN SDR39U1"/>
    <property type="match status" value="1"/>
</dbReference>
<dbReference type="EMBL" id="JACOGA010000015">
    <property type="protein sequence ID" value="MBC3875103.1"/>
    <property type="molecule type" value="Genomic_DNA"/>
</dbReference>
<accession>A0ABR6YF13</accession>
<dbReference type="InterPro" id="IPR010099">
    <property type="entry name" value="SDR39U1"/>
</dbReference>
<evidence type="ECO:0000259" key="2">
    <source>
        <dbReference type="Pfam" id="PF01370"/>
    </source>
</evidence>
<dbReference type="Pfam" id="PF08338">
    <property type="entry name" value="DUF1731"/>
    <property type="match status" value="1"/>
</dbReference>
<keyword evidence="5" id="KW-1185">Reference proteome</keyword>